<dbReference type="Gene3D" id="3.20.110.10">
    <property type="entry name" value="Glycoside hydrolase 38, N terminal domain"/>
    <property type="match status" value="1"/>
</dbReference>
<keyword evidence="1" id="KW-0732">Signal</keyword>
<dbReference type="Proteomes" id="UP001320876">
    <property type="component" value="Unassembled WGS sequence"/>
</dbReference>
<dbReference type="PANTHER" id="PTHR46017:SF1">
    <property type="entry name" value="ALPHA-MANNOSIDASE 2C1"/>
    <property type="match status" value="1"/>
</dbReference>
<accession>A0ABT3GE38</accession>
<organism evidence="2 3">
    <name type="scientific">Luteolibacter arcticus</name>
    <dbReference type="NCBI Taxonomy" id="1581411"/>
    <lineage>
        <taxon>Bacteria</taxon>
        <taxon>Pseudomonadati</taxon>
        <taxon>Verrucomicrobiota</taxon>
        <taxon>Verrucomicrobiia</taxon>
        <taxon>Verrucomicrobiales</taxon>
        <taxon>Verrucomicrobiaceae</taxon>
        <taxon>Luteolibacter</taxon>
    </lineage>
</organism>
<evidence type="ECO:0000313" key="3">
    <source>
        <dbReference type="Proteomes" id="UP001320876"/>
    </source>
</evidence>
<dbReference type="CDD" id="cd10791">
    <property type="entry name" value="GH38N_AMII_like_1"/>
    <property type="match status" value="1"/>
</dbReference>
<feature type="signal peptide" evidence="1">
    <location>
        <begin position="1"/>
        <end position="17"/>
    </location>
</feature>
<gene>
    <name evidence="2" type="ORF">OKA05_04945</name>
</gene>
<protein>
    <recommendedName>
        <fullName evidence="4">Glycoside hydrolase family 38 N-terminal domain-containing protein</fullName>
    </recommendedName>
</protein>
<dbReference type="SUPFAM" id="SSF74650">
    <property type="entry name" value="Galactose mutarotase-like"/>
    <property type="match status" value="1"/>
</dbReference>
<dbReference type="InterPro" id="IPR027291">
    <property type="entry name" value="Glyco_hydro_38_N_sf"/>
</dbReference>
<feature type="chain" id="PRO_5047451297" description="Glycoside hydrolase family 38 N-terminal domain-containing protein" evidence="1">
    <location>
        <begin position="18"/>
        <end position="1421"/>
    </location>
</feature>
<reference evidence="2 3" key="1">
    <citation type="submission" date="2022-10" db="EMBL/GenBank/DDBJ databases">
        <title>Luteolibacter arcticus strain CCTCC AB 2014275, whole genome shotgun sequencing project.</title>
        <authorList>
            <person name="Zhao G."/>
            <person name="Shen L."/>
        </authorList>
    </citation>
    <scope>NUCLEOTIDE SEQUENCE [LARGE SCALE GENOMIC DNA]</scope>
    <source>
        <strain evidence="2 3">CCTCC AB 2014275</strain>
    </source>
</reference>
<dbReference type="InterPro" id="IPR011330">
    <property type="entry name" value="Glyco_hydro/deAcase_b/a-brl"/>
</dbReference>
<dbReference type="SUPFAM" id="SSF88713">
    <property type="entry name" value="Glycoside hydrolase/deacetylase"/>
    <property type="match status" value="1"/>
</dbReference>
<comment type="caution">
    <text evidence="2">The sequence shown here is derived from an EMBL/GenBank/DDBJ whole genome shotgun (WGS) entry which is preliminary data.</text>
</comment>
<evidence type="ECO:0000313" key="2">
    <source>
        <dbReference type="EMBL" id="MCW1921887.1"/>
    </source>
</evidence>
<dbReference type="RefSeq" id="WP_264485997.1">
    <property type="nucleotide sequence ID" value="NZ_JAPDDT010000002.1"/>
</dbReference>
<dbReference type="EMBL" id="JAPDDT010000002">
    <property type="protein sequence ID" value="MCW1921887.1"/>
    <property type="molecule type" value="Genomic_DNA"/>
</dbReference>
<keyword evidence="3" id="KW-1185">Reference proteome</keyword>
<dbReference type="PANTHER" id="PTHR46017">
    <property type="entry name" value="ALPHA-MANNOSIDASE 2C1"/>
    <property type="match status" value="1"/>
</dbReference>
<sequence length="1421" mass="151089">MVLSAALAPLIVTPCSAAATVQVERLNPALADWKFQTIPKPSFDDLGNKATIALAGGTLHGSSGNVQSLLNGRVSSTGGATSPQTLFFSNGAGGRFHIDLGSAQPVSAVASYSWHEYAADQGARAPQVYTLYGSAAAAPDTANPATWTEIADVDTRPNSTGTGWNGQHGAYVSDPSGTLGTFRHLLLVVSPTGSPLEPGHPEWTETFFTEIDVHGPGTLALPGVSVAVEQRRPADGTWAFTSVPRPSKSDVATGATFQISGNTLDGAGAPGAGTLNGRLPSESNDLTQLSFLTNANATGGSFLYDLGSVQPVTAINSYSWHEFGADQGSRAPQVYALYGSAATSPDPADPTAWTKLTEVDTRPNMSGTAWNGQHAASVTAGSGTLGNFRHVMMKVQPTLSPLQGNAVYTNTMFAEVDVHTSATQPLAGDATIIAPVAVTDVWIVFKTHFDLGFTDLASNVFNKYRTTMMDGALSVIDDNRTQPAGSRFVWTVPGWPSDRQILGPLQTEPRRSRIDQAFAEGSMAVHALPGSTHTESLELEDLVRGFRFSSNIARSHGRPLPVAAKMTDVPEHSWVMPTLLKNAGVKFLHIGCNPACQYPRFPQLFWWEGPDGSRVLCGYTIDYGNGVNKPAGWRSRHLLAMIMTGDNHGPPTAAEVATLKQQAATANPGATIHLGTLDDFANAVTAENPDLDVVKADTPDTWIHGTMSMPVETKTARNVRPLAPALDALDTRLRTLGLITQPVAGPLADAYEKSFLYGEHTWGMNAEYGPRTLYGSAWTTWLAQAAAEPEPAGGNYAALPNGSKKKWLRSYEDHKDYIRGASTIIRTELDARLATLASSVATSGDRLVVWNPLPWTRSGIVAVPDQPGKFLLAENIPGQGYQTFDPADAVTETAATVPPGNVLDTPYFTATFDLARGGISSLVDKTTGRQLVDATSPYVVGQFQHERFSRNEVYTRFYNNYSRHGLGGWAENDIAKPGMPDATASPYWSATPPNWAISARSSALADTVVLACTDTLGLAAGYMLTFTFPRHEALLDVEWAVNGKTANKIPEGGWLCFPFAAANPQFTVGRPGGPINPATGIVPGANRHLLGVASGVAINGDNGAGVAVCPLDSPLISLEKPGLWWWSMDFVPAKPTVFVNLYNNMWNTNFPLWQDGSWSERVRVWPLAGGTTPAAELNERSWEARLPLLAARATGPAGALPARAPGLSLSRRGALVTAFGTDSDGVVPGTLLRVWEQSGRSGPIKVTLPPGFGGISAVPVNLRGEATGAPLPLDGDHFTFSLPAYAPASFVISREVSPVSFADWQSLHFEGTTDPEAAAGADPDGDGTSNMNEFLAGTDPLDSGSVLRTTEFNVESGSSTVSWKSVPGKIYQVEWCASLDESWSDSLPASRVLADSDVTIFTDPTIGDAPRRFYRIRTVVP</sequence>
<name>A0ABT3GE38_9BACT</name>
<proteinExistence type="predicted"/>
<evidence type="ECO:0000256" key="1">
    <source>
        <dbReference type="SAM" id="SignalP"/>
    </source>
</evidence>
<dbReference type="InterPro" id="IPR011013">
    <property type="entry name" value="Gal_mutarotase_sf_dom"/>
</dbReference>
<evidence type="ECO:0008006" key="4">
    <source>
        <dbReference type="Google" id="ProtNLM"/>
    </source>
</evidence>